<dbReference type="GO" id="GO:0006260">
    <property type="term" value="P:DNA replication"/>
    <property type="evidence" value="ECO:0007669"/>
    <property type="project" value="UniProtKB-KW"/>
</dbReference>
<dbReference type="InterPro" id="IPR001305">
    <property type="entry name" value="HSP_DnaJ_Cys-rich_dom"/>
</dbReference>
<dbReference type="Proteomes" id="UP000255423">
    <property type="component" value="Unassembled WGS sequence"/>
</dbReference>
<name>A0A380RUT6_FIBSU</name>
<dbReference type="PRINTS" id="PR00625">
    <property type="entry name" value="JDOMAIN"/>
</dbReference>
<evidence type="ECO:0000256" key="5">
    <source>
        <dbReference type="ARBA" id="ARBA00022833"/>
    </source>
</evidence>
<feature type="domain" description="CR-type" evidence="11">
    <location>
        <begin position="141"/>
        <end position="219"/>
    </location>
</feature>
<dbReference type="PROSITE" id="PS50076">
    <property type="entry name" value="DNAJ_2"/>
    <property type="match status" value="1"/>
</dbReference>
<dbReference type="SMART" id="SM00271">
    <property type="entry name" value="DnaJ"/>
    <property type="match status" value="1"/>
</dbReference>
<dbReference type="GO" id="GO:0042026">
    <property type="term" value="P:protein refolding"/>
    <property type="evidence" value="ECO:0007669"/>
    <property type="project" value="TreeGrafter"/>
</dbReference>
<dbReference type="InterPro" id="IPR001623">
    <property type="entry name" value="DnaJ_domain"/>
</dbReference>
<sequence>MAEKRDYYEVLGVGKDASADEIKHAYKKLAIKYHPDKNPGDKEAEEKFKEAAEAYDVLSNPEKRKNYDQFGFNAPGGGFGGGGFGGAGFDINDIFSQFGDIFGGGFGFGGGGRRSSRKAGPPRGNDLQIKVALSYKEIFEGCTKKVRLKRYTPCTECNGKGGTNVKECSTCHGTGRVRRVSGGFFQMVSESACPTCGGTGEVIANPCSHCHGEGRIQESEEISIKIPAGVSEGQYLNLRGEGNCGPRGGACGDLLVVIAEKPDDFFSREGDDLHCEVKVPVHKLVLGGTQRIPTINGDEIQIKIAAGTQAGSVLRLRDQGLWPLKKQGDRGSLYVQIGVDIPKDISREEKELYQKLAELRKDKETAQEESFLEKMKNLFK</sequence>
<dbReference type="Pfam" id="PF00226">
    <property type="entry name" value="DnaJ"/>
    <property type="match status" value="1"/>
</dbReference>
<dbReference type="Gene3D" id="2.60.260.20">
    <property type="entry name" value="Urease metallochaperone UreE, N-terminal domain"/>
    <property type="match status" value="2"/>
</dbReference>
<dbReference type="InterPro" id="IPR036410">
    <property type="entry name" value="HSP_DnaJ_Cys-rich_dom_sf"/>
</dbReference>
<evidence type="ECO:0000313" key="13">
    <source>
        <dbReference type="Proteomes" id="UP000255423"/>
    </source>
</evidence>
<keyword evidence="8" id="KW-0963">Cytoplasm</keyword>
<gene>
    <name evidence="8" type="primary">dnaJ</name>
    <name evidence="12" type="ORF">SAMN05661053_0574</name>
</gene>
<dbReference type="FunFam" id="2.60.260.20:FF:000005">
    <property type="entry name" value="Chaperone protein dnaJ 1, mitochondrial"/>
    <property type="match status" value="1"/>
</dbReference>
<keyword evidence="2 8" id="KW-0479">Metal-binding</keyword>
<evidence type="ECO:0000256" key="6">
    <source>
        <dbReference type="ARBA" id="ARBA00023016"/>
    </source>
</evidence>
<evidence type="ECO:0000256" key="4">
    <source>
        <dbReference type="ARBA" id="ARBA00022771"/>
    </source>
</evidence>
<evidence type="ECO:0000256" key="9">
    <source>
        <dbReference type="PROSITE-ProRule" id="PRU00546"/>
    </source>
</evidence>
<dbReference type="CDD" id="cd10719">
    <property type="entry name" value="DnaJ_zf"/>
    <property type="match status" value="1"/>
</dbReference>
<dbReference type="GO" id="GO:0005524">
    <property type="term" value="F:ATP binding"/>
    <property type="evidence" value="ECO:0007669"/>
    <property type="project" value="InterPro"/>
</dbReference>
<feature type="binding site" evidence="8">
    <location>
        <position position="196"/>
    </location>
    <ligand>
        <name>Zn(2+)</name>
        <dbReference type="ChEBI" id="CHEBI:29105"/>
        <label>2</label>
    </ligand>
</feature>
<feature type="binding site" evidence="8">
    <location>
        <position position="210"/>
    </location>
    <ligand>
        <name>Zn(2+)</name>
        <dbReference type="ChEBI" id="CHEBI:29105"/>
        <label>1</label>
    </ligand>
</feature>
<protein>
    <recommendedName>
        <fullName evidence="8">Chaperone protein DnaJ</fullName>
    </recommendedName>
</protein>
<comment type="subcellular location">
    <subcellularLocation>
        <location evidence="8">Cytoplasm</location>
    </subcellularLocation>
</comment>
<dbReference type="SUPFAM" id="SSF57938">
    <property type="entry name" value="DnaJ/Hsp40 cysteine-rich domain"/>
    <property type="match status" value="1"/>
</dbReference>
<keyword evidence="3 8" id="KW-0677">Repeat</keyword>
<comment type="domain">
    <text evidence="8">The J domain is necessary and sufficient to stimulate DnaK ATPase activity. Zinc center 1 plays an important role in the autonomous, DnaK-independent chaperone activity of DnaJ. Zinc center 2 is essential for interaction with DnaK and for DnaJ activity.</text>
</comment>
<dbReference type="PANTHER" id="PTHR43096">
    <property type="entry name" value="DNAJ HOMOLOG 1, MITOCHONDRIAL-RELATED"/>
    <property type="match status" value="1"/>
</dbReference>
<dbReference type="GO" id="GO:0051082">
    <property type="term" value="F:unfolded protein binding"/>
    <property type="evidence" value="ECO:0007669"/>
    <property type="project" value="UniProtKB-UniRule"/>
</dbReference>
<feature type="binding site" evidence="8">
    <location>
        <position position="171"/>
    </location>
    <ligand>
        <name>Zn(2+)</name>
        <dbReference type="ChEBI" id="CHEBI:29105"/>
        <label>2</label>
    </ligand>
</feature>
<dbReference type="Pfam" id="PF01556">
    <property type="entry name" value="DnaJ_C"/>
    <property type="match status" value="1"/>
</dbReference>
<feature type="zinc finger region" description="CR-type" evidence="9">
    <location>
        <begin position="141"/>
        <end position="219"/>
    </location>
</feature>
<evidence type="ECO:0000259" key="10">
    <source>
        <dbReference type="PROSITE" id="PS50076"/>
    </source>
</evidence>
<evidence type="ECO:0000256" key="8">
    <source>
        <dbReference type="HAMAP-Rule" id="MF_01152"/>
    </source>
</evidence>
<dbReference type="Pfam" id="PF00684">
    <property type="entry name" value="DnaJ_CXXCXGXG"/>
    <property type="match status" value="1"/>
</dbReference>
<reference evidence="12 13" key="1">
    <citation type="submission" date="2017-08" db="EMBL/GenBank/DDBJ databases">
        <authorList>
            <person name="de Groot N.N."/>
        </authorList>
    </citation>
    <scope>NUCLEOTIDE SEQUENCE [LARGE SCALE GENOMIC DNA]</scope>
    <source>
        <strain evidence="12 13">HM2</strain>
    </source>
</reference>
<evidence type="ECO:0000313" key="12">
    <source>
        <dbReference type="EMBL" id="SUQ19343.1"/>
    </source>
</evidence>
<proteinExistence type="inferred from homology"/>
<dbReference type="GO" id="GO:0008270">
    <property type="term" value="F:zinc ion binding"/>
    <property type="evidence" value="ECO:0007669"/>
    <property type="project" value="UniProtKB-UniRule"/>
</dbReference>
<dbReference type="FunFam" id="1.10.287.110:FF:000034">
    <property type="entry name" value="Chaperone protein DnaJ"/>
    <property type="match status" value="1"/>
</dbReference>
<dbReference type="NCBIfam" id="TIGR02349">
    <property type="entry name" value="DnaJ_bact"/>
    <property type="match status" value="1"/>
</dbReference>
<dbReference type="InterPro" id="IPR036869">
    <property type="entry name" value="J_dom_sf"/>
</dbReference>
<dbReference type="GO" id="GO:0009408">
    <property type="term" value="P:response to heat"/>
    <property type="evidence" value="ECO:0007669"/>
    <property type="project" value="InterPro"/>
</dbReference>
<comment type="function">
    <text evidence="8">Participates actively in the response to hyperosmotic and heat shock by preventing the aggregation of stress-denatured proteins and by disaggregating proteins, also in an autonomous, DnaK-independent fashion. Unfolded proteins bind initially to DnaJ; upon interaction with the DnaJ-bound protein, DnaK hydrolyzes its bound ATP, resulting in the formation of a stable complex. GrpE releases ADP from DnaK; ATP binding to DnaK triggers the release of the substrate protein, thus completing the reaction cycle. Several rounds of ATP-dependent interactions between DnaJ, DnaK and GrpE are required for fully efficient folding. Also involved, together with DnaK and GrpE, in the DNA replication of plasmids through activation of initiation proteins.</text>
</comment>
<keyword evidence="4 8" id="KW-0863">Zinc-finger</keyword>
<keyword evidence="1 8" id="KW-0235">DNA replication</keyword>
<accession>A0A380RUT6</accession>
<feature type="binding site" evidence="8">
    <location>
        <position position="154"/>
    </location>
    <ligand>
        <name>Zn(2+)</name>
        <dbReference type="ChEBI" id="CHEBI:29105"/>
        <label>1</label>
    </ligand>
</feature>
<dbReference type="Gene3D" id="1.10.287.110">
    <property type="entry name" value="DnaJ domain"/>
    <property type="match status" value="1"/>
</dbReference>
<comment type="subunit">
    <text evidence="8">Homodimer.</text>
</comment>
<organism evidence="12 13">
    <name type="scientific">Fibrobacter succinogenes</name>
    <name type="common">Bacteroides succinogenes</name>
    <dbReference type="NCBI Taxonomy" id="833"/>
    <lineage>
        <taxon>Bacteria</taxon>
        <taxon>Pseudomonadati</taxon>
        <taxon>Fibrobacterota</taxon>
        <taxon>Fibrobacteria</taxon>
        <taxon>Fibrobacterales</taxon>
        <taxon>Fibrobacteraceae</taxon>
        <taxon>Fibrobacter</taxon>
    </lineage>
</organism>
<feature type="binding site" evidence="8">
    <location>
        <position position="168"/>
    </location>
    <ligand>
        <name>Zn(2+)</name>
        <dbReference type="ChEBI" id="CHEBI:29105"/>
        <label>2</label>
    </ligand>
</feature>
<keyword evidence="7 8" id="KW-0143">Chaperone</keyword>
<dbReference type="HAMAP" id="MF_01152">
    <property type="entry name" value="DnaJ"/>
    <property type="match status" value="1"/>
</dbReference>
<comment type="similarity">
    <text evidence="8">Belongs to the DnaJ family.</text>
</comment>
<feature type="binding site" evidence="8">
    <location>
        <position position="157"/>
    </location>
    <ligand>
        <name>Zn(2+)</name>
        <dbReference type="ChEBI" id="CHEBI:29105"/>
        <label>1</label>
    </ligand>
</feature>
<dbReference type="GO" id="GO:0031072">
    <property type="term" value="F:heat shock protein binding"/>
    <property type="evidence" value="ECO:0007669"/>
    <property type="project" value="InterPro"/>
</dbReference>
<feature type="binding site" evidence="8">
    <location>
        <position position="207"/>
    </location>
    <ligand>
        <name>Zn(2+)</name>
        <dbReference type="ChEBI" id="CHEBI:29105"/>
        <label>1</label>
    </ligand>
</feature>
<comment type="cofactor">
    <cofactor evidence="8">
        <name>Zn(2+)</name>
        <dbReference type="ChEBI" id="CHEBI:29105"/>
    </cofactor>
    <text evidence="8">Binds 2 Zn(2+) ions per monomer.</text>
</comment>
<feature type="binding site" evidence="8">
    <location>
        <position position="193"/>
    </location>
    <ligand>
        <name>Zn(2+)</name>
        <dbReference type="ChEBI" id="CHEBI:29105"/>
        <label>2</label>
    </ligand>
</feature>
<dbReference type="Gene3D" id="6.20.20.10">
    <property type="match status" value="2"/>
</dbReference>
<feature type="repeat" description="CXXCXGXG motif" evidence="8">
    <location>
        <begin position="154"/>
        <end position="161"/>
    </location>
</feature>
<dbReference type="SUPFAM" id="SSF49493">
    <property type="entry name" value="HSP40/DnaJ peptide-binding domain"/>
    <property type="match status" value="2"/>
</dbReference>
<dbReference type="PROSITE" id="PS51188">
    <property type="entry name" value="ZF_CR"/>
    <property type="match status" value="1"/>
</dbReference>
<feature type="repeat" description="CXXCXGXG motif" evidence="8">
    <location>
        <begin position="193"/>
        <end position="200"/>
    </location>
</feature>
<dbReference type="EMBL" id="UHJL01000001">
    <property type="protein sequence ID" value="SUQ19343.1"/>
    <property type="molecule type" value="Genomic_DNA"/>
</dbReference>
<evidence type="ECO:0000256" key="1">
    <source>
        <dbReference type="ARBA" id="ARBA00022705"/>
    </source>
</evidence>
<feature type="repeat" description="CXXCXGXG motif" evidence="8">
    <location>
        <begin position="207"/>
        <end position="214"/>
    </location>
</feature>
<evidence type="ECO:0000259" key="11">
    <source>
        <dbReference type="PROSITE" id="PS51188"/>
    </source>
</evidence>
<dbReference type="CDD" id="cd06257">
    <property type="entry name" value="DnaJ"/>
    <property type="match status" value="1"/>
</dbReference>
<dbReference type="PANTHER" id="PTHR43096:SF52">
    <property type="entry name" value="DNAJ HOMOLOG 1, MITOCHONDRIAL-RELATED"/>
    <property type="match status" value="1"/>
</dbReference>
<feature type="domain" description="J" evidence="10">
    <location>
        <begin position="6"/>
        <end position="71"/>
    </location>
</feature>
<feature type="repeat" description="CXXCXGXG motif" evidence="8">
    <location>
        <begin position="168"/>
        <end position="175"/>
    </location>
</feature>
<dbReference type="InterPro" id="IPR012724">
    <property type="entry name" value="DnaJ"/>
</dbReference>
<dbReference type="RefSeq" id="WP_109572016.1">
    <property type="nucleotide sequence ID" value="NZ_UHJL01000001.1"/>
</dbReference>
<evidence type="ECO:0000256" key="3">
    <source>
        <dbReference type="ARBA" id="ARBA00022737"/>
    </source>
</evidence>
<evidence type="ECO:0000256" key="7">
    <source>
        <dbReference type="ARBA" id="ARBA00023186"/>
    </source>
</evidence>
<dbReference type="AlphaFoldDB" id="A0A380RUT6"/>
<dbReference type="InterPro" id="IPR008971">
    <property type="entry name" value="HSP40/DnaJ_pept-bd"/>
</dbReference>
<keyword evidence="5 8" id="KW-0862">Zinc</keyword>
<keyword evidence="6 8" id="KW-0346">Stress response</keyword>
<dbReference type="CDD" id="cd10747">
    <property type="entry name" value="DnaJ_C"/>
    <property type="match status" value="1"/>
</dbReference>
<dbReference type="GO" id="GO:0005737">
    <property type="term" value="C:cytoplasm"/>
    <property type="evidence" value="ECO:0007669"/>
    <property type="project" value="UniProtKB-SubCell"/>
</dbReference>
<dbReference type="NCBIfam" id="NF008035">
    <property type="entry name" value="PRK10767.1"/>
    <property type="match status" value="1"/>
</dbReference>
<dbReference type="SUPFAM" id="SSF46565">
    <property type="entry name" value="Chaperone J-domain"/>
    <property type="match status" value="1"/>
</dbReference>
<dbReference type="InterPro" id="IPR002939">
    <property type="entry name" value="DnaJ_C"/>
</dbReference>
<dbReference type="InterPro" id="IPR018253">
    <property type="entry name" value="DnaJ_domain_CS"/>
</dbReference>
<evidence type="ECO:0000256" key="2">
    <source>
        <dbReference type="ARBA" id="ARBA00022723"/>
    </source>
</evidence>
<dbReference type="PROSITE" id="PS00636">
    <property type="entry name" value="DNAJ_1"/>
    <property type="match status" value="1"/>
</dbReference>